<gene>
    <name evidence="1" type="ORF">CO704_17415</name>
</gene>
<accession>A0A291E118</accession>
<sequence>MAKWLLCTLIALLLISLFGFYSWPRSIMPPEQQTNVDVQMGFYDLMSRRKETYDTHMVIVNKTILTTITSPDDPRFILKGKFTQTSTHQRRQWFSWSPIYYSAVNKGLMIDGMVDLMMNMDIWMQPLQLNGQPLVVGQSGIIFLYPPR</sequence>
<dbReference type="AlphaFoldDB" id="A0A291E118"/>
<dbReference type="Proteomes" id="UP000217979">
    <property type="component" value="Chromosome"/>
</dbReference>
<dbReference type="RefSeq" id="WP_061278271.1">
    <property type="nucleotide sequence ID" value="NZ_CP023525.1"/>
</dbReference>
<evidence type="ECO:0000313" key="2">
    <source>
        <dbReference type="Proteomes" id="UP000217979"/>
    </source>
</evidence>
<evidence type="ECO:0000313" key="1">
    <source>
        <dbReference type="EMBL" id="ATF93754.1"/>
    </source>
</evidence>
<dbReference type="EMBL" id="CP023525">
    <property type="protein sequence ID" value="ATF93754.1"/>
    <property type="molecule type" value="Genomic_DNA"/>
</dbReference>
<protein>
    <submittedName>
        <fullName evidence="1">Uncharacterized protein</fullName>
    </submittedName>
</protein>
<name>A0A291E118_9ENTR</name>
<proteinExistence type="predicted"/>
<organism evidence="1 2">
    <name type="scientific">Cedecea neteri</name>
    <dbReference type="NCBI Taxonomy" id="158822"/>
    <lineage>
        <taxon>Bacteria</taxon>
        <taxon>Pseudomonadati</taxon>
        <taxon>Pseudomonadota</taxon>
        <taxon>Gammaproteobacteria</taxon>
        <taxon>Enterobacterales</taxon>
        <taxon>Enterobacteriaceae</taxon>
        <taxon>Cedecea</taxon>
    </lineage>
</organism>
<reference evidence="1 2" key="1">
    <citation type="submission" date="2017-09" db="EMBL/GenBank/DDBJ databases">
        <title>FDA dAtabase for Regulatory Grade micrObial Sequences (FDA-ARGOS): Supporting development and validation of Infectious Disease Dx tests.</title>
        <authorList>
            <person name="Minogue T."/>
            <person name="Wolcott M."/>
            <person name="Wasieloski L."/>
            <person name="Aguilar W."/>
            <person name="Moore D."/>
            <person name="Tallon L."/>
            <person name="Sadzewicz L."/>
            <person name="Ott S."/>
            <person name="Zhao X."/>
            <person name="Nagaraj S."/>
            <person name="Vavikolanu K."/>
            <person name="Aluvathingal J."/>
            <person name="Nadendla S."/>
            <person name="Sichtig H."/>
        </authorList>
    </citation>
    <scope>NUCLEOTIDE SEQUENCE [LARGE SCALE GENOMIC DNA]</scope>
    <source>
        <strain evidence="1 2">FDAARGOS_392</strain>
    </source>
</reference>